<keyword evidence="3" id="KW-1185">Reference proteome</keyword>
<dbReference type="InterPro" id="IPR036397">
    <property type="entry name" value="RNaseH_sf"/>
</dbReference>
<comment type="caution">
    <text evidence="2">The sequence shown here is derived from an EMBL/GenBank/DDBJ whole genome shotgun (WGS) entry which is preliminary data.</text>
</comment>
<evidence type="ECO:0000313" key="3">
    <source>
        <dbReference type="Proteomes" id="UP001281410"/>
    </source>
</evidence>
<protein>
    <recommendedName>
        <fullName evidence="1">RNase H type-1 domain-containing protein</fullName>
    </recommendedName>
</protein>
<dbReference type="PROSITE" id="PS50879">
    <property type="entry name" value="RNASE_H_1"/>
    <property type="match status" value="1"/>
</dbReference>
<dbReference type="GO" id="GO:0004523">
    <property type="term" value="F:RNA-DNA hybrid ribonuclease activity"/>
    <property type="evidence" value="ECO:0007669"/>
    <property type="project" value="InterPro"/>
</dbReference>
<dbReference type="EMBL" id="JANJYJ010000007">
    <property type="protein sequence ID" value="KAK3200498.1"/>
    <property type="molecule type" value="Genomic_DNA"/>
</dbReference>
<dbReference type="InterPro" id="IPR002156">
    <property type="entry name" value="RNaseH_domain"/>
</dbReference>
<proteinExistence type="predicted"/>
<feature type="domain" description="RNase H type-1" evidence="1">
    <location>
        <begin position="275"/>
        <end position="351"/>
    </location>
</feature>
<name>A0AAE0E184_9ROSI</name>
<reference evidence="2" key="1">
    <citation type="journal article" date="2023" name="Plant J.">
        <title>Genome sequences and population genomics provide insights into the demographic history, inbreeding, and mutation load of two 'living fossil' tree species of Dipteronia.</title>
        <authorList>
            <person name="Feng Y."/>
            <person name="Comes H.P."/>
            <person name="Chen J."/>
            <person name="Zhu S."/>
            <person name="Lu R."/>
            <person name="Zhang X."/>
            <person name="Li P."/>
            <person name="Qiu J."/>
            <person name="Olsen K.M."/>
            <person name="Qiu Y."/>
        </authorList>
    </citation>
    <scope>NUCLEOTIDE SEQUENCE</scope>
    <source>
        <strain evidence="2">NBL</strain>
    </source>
</reference>
<dbReference type="PANTHER" id="PTHR33116">
    <property type="entry name" value="REVERSE TRANSCRIPTASE ZINC-BINDING DOMAIN-CONTAINING PROTEIN-RELATED-RELATED"/>
    <property type="match status" value="1"/>
</dbReference>
<dbReference type="InterPro" id="IPR012337">
    <property type="entry name" value="RNaseH-like_sf"/>
</dbReference>
<sequence length="351" mass="39680">MGYLLNLKRILRCYEMASGLCINFHKSCIIKVGKKPSTEIDWVELFRCKMTDLPITYLGLPLDANPNKKNFWNSVIQKIENRLAPWKSKFLSKGGILVLIKAVLSSIPIFYMSAFNMPVGVAQKIERIQQEKIKGGLGIGRMLDKNRGLLAKWIWRFGCEENTLWKRVLCAKYGMNIKDLRWEWNITSNPSHLVSSVNVTIRKRIKDRIAWTFTPKGTFTVSFFRNCLDRWDGGSSTIAKGSNDPITAILLNIKEFCVDNPTIKMPKRLVWTPPLTNALKFNVDESSRGKPGHSGIDGVLWNAAGKILCYFSCYVGIQDSNTAEIMAIYKACKLCASKIELQGKDIVVASD</sequence>
<dbReference type="AlphaFoldDB" id="A0AAE0E184"/>
<dbReference type="Proteomes" id="UP001281410">
    <property type="component" value="Unassembled WGS sequence"/>
</dbReference>
<evidence type="ECO:0000259" key="1">
    <source>
        <dbReference type="PROSITE" id="PS50879"/>
    </source>
</evidence>
<dbReference type="CDD" id="cd06222">
    <property type="entry name" value="RNase_H_like"/>
    <property type="match status" value="1"/>
</dbReference>
<dbReference type="PANTHER" id="PTHR33116:SF75">
    <property type="entry name" value="RIBONUCLEASE H PROTEIN"/>
    <property type="match status" value="1"/>
</dbReference>
<accession>A0AAE0E184</accession>
<dbReference type="SUPFAM" id="SSF53098">
    <property type="entry name" value="Ribonuclease H-like"/>
    <property type="match status" value="1"/>
</dbReference>
<dbReference type="InterPro" id="IPR044730">
    <property type="entry name" value="RNase_H-like_dom_plant"/>
</dbReference>
<evidence type="ECO:0000313" key="2">
    <source>
        <dbReference type="EMBL" id="KAK3200498.1"/>
    </source>
</evidence>
<gene>
    <name evidence="2" type="ORF">Dsin_023913</name>
</gene>
<dbReference type="GO" id="GO:0003676">
    <property type="term" value="F:nucleic acid binding"/>
    <property type="evidence" value="ECO:0007669"/>
    <property type="project" value="InterPro"/>
</dbReference>
<organism evidence="2 3">
    <name type="scientific">Dipteronia sinensis</name>
    <dbReference type="NCBI Taxonomy" id="43782"/>
    <lineage>
        <taxon>Eukaryota</taxon>
        <taxon>Viridiplantae</taxon>
        <taxon>Streptophyta</taxon>
        <taxon>Embryophyta</taxon>
        <taxon>Tracheophyta</taxon>
        <taxon>Spermatophyta</taxon>
        <taxon>Magnoliopsida</taxon>
        <taxon>eudicotyledons</taxon>
        <taxon>Gunneridae</taxon>
        <taxon>Pentapetalae</taxon>
        <taxon>rosids</taxon>
        <taxon>malvids</taxon>
        <taxon>Sapindales</taxon>
        <taxon>Sapindaceae</taxon>
        <taxon>Hippocastanoideae</taxon>
        <taxon>Acereae</taxon>
        <taxon>Dipteronia</taxon>
    </lineage>
</organism>
<dbReference type="Gene3D" id="3.30.420.10">
    <property type="entry name" value="Ribonuclease H-like superfamily/Ribonuclease H"/>
    <property type="match status" value="1"/>
</dbReference>